<gene>
    <name evidence="2" type="ORF">D8771_06105</name>
</gene>
<sequence>MTVQTVTSADGTVLAFERFGEGPPVVLVGGALSTRTAGVPLARHLAGAGMSAVVYDRRGRGDSGDAPGYAPEREAEDLAALVAVLGGGGEGPGGDDPSPVYAFGMSSGGLVVLREAARTGRGLGAVVLFEPPFTGAAGRPQAPNHAALLSELVGSDRRGDAVAYFMERIVGLPPQAVEGARRSPSWEGVKRIAHTLVYDTTLLGDASLPVETLAAVDVPVLVVSSRESTPALREAARVTAEALPRGVHRELPGAFHQVPPEQLAPVMREFFVG</sequence>
<organism evidence="2 3">
    <name type="scientific">Streptomyces albus</name>
    <dbReference type="NCBI Taxonomy" id="1888"/>
    <lineage>
        <taxon>Bacteria</taxon>
        <taxon>Bacillati</taxon>
        <taxon>Actinomycetota</taxon>
        <taxon>Actinomycetes</taxon>
        <taxon>Kitasatosporales</taxon>
        <taxon>Streptomycetaceae</taxon>
        <taxon>Streptomyces</taxon>
    </lineage>
</organism>
<dbReference type="InterPro" id="IPR050471">
    <property type="entry name" value="AB_hydrolase"/>
</dbReference>
<dbReference type="Pfam" id="PF12697">
    <property type="entry name" value="Abhydrolase_6"/>
    <property type="match status" value="1"/>
</dbReference>
<dbReference type="PANTHER" id="PTHR43433">
    <property type="entry name" value="HYDROLASE, ALPHA/BETA FOLD FAMILY PROTEIN"/>
    <property type="match status" value="1"/>
</dbReference>
<comment type="caution">
    <text evidence="2">The sequence shown here is derived from an EMBL/GenBank/DDBJ whole genome shotgun (WGS) entry which is preliminary data.</text>
</comment>
<dbReference type="PANTHER" id="PTHR43433:SF5">
    <property type="entry name" value="AB HYDROLASE-1 DOMAIN-CONTAINING PROTEIN"/>
    <property type="match status" value="1"/>
</dbReference>
<reference evidence="2 3" key="1">
    <citation type="submission" date="2018-10" db="EMBL/GenBank/DDBJ databases">
        <title>Isolation of pseudouridimycin from Streptomyces albus DSM 40763.</title>
        <authorList>
            <person name="Rosenqvist P."/>
            <person name="Metsae-Ketelae M."/>
            <person name="Virta P."/>
        </authorList>
    </citation>
    <scope>NUCLEOTIDE SEQUENCE [LARGE SCALE GENOMIC DNA]</scope>
    <source>
        <strain evidence="2 3">DSM 40763</strain>
    </source>
</reference>
<dbReference type="GeneID" id="75180073"/>
<feature type="domain" description="AB hydrolase-1" evidence="1">
    <location>
        <begin position="39"/>
        <end position="256"/>
    </location>
</feature>
<dbReference type="GO" id="GO:0016787">
    <property type="term" value="F:hydrolase activity"/>
    <property type="evidence" value="ECO:0007669"/>
    <property type="project" value="UniProtKB-KW"/>
</dbReference>
<dbReference type="Gene3D" id="3.40.50.1820">
    <property type="entry name" value="alpha/beta hydrolase"/>
    <property type="match status" value="1"/>
</dbReference>
<accession>A0A8H1LIU5</accession>
<name>A0A8H1LIU5_9ACTN</name>
<dbReference type="InterPro" id="IPR029058">
    <property type="entry name" value="AB_hydrolase_fold"/>
</dbReference>
<dbReference type="InterPro" id="IPR000073">
    <property type="entry name" value="AB_hydrolase_1"/>
</dbReference>
<dbReference type="AlphaFoldDB" id="A0A8H1LIU5"/>
<proteinExistence type="predicted"/>
<evidence type="ECO:0000313" key="3">
    <source>
        <dbReference type="Proteomes" id="UP000298111"/>
    </source>
</evidence>
<dbReference type="Proteomes" id="UP000298111">
    <property type="component" value="Unassembled WGS sequence"/>
</dbReference>
<dbReference type="RefSeq" id="WP_016471106.1">
    <property type="nucleotide sequence ID" value="NZ_BBQG01000022.1"/>
</dbReference>
<dbReference type="EMBL" id="RCIY01000040">
    <property type="protein sequence ID" value="TGG85992.1"/>
    <property type="molecule type" value="Genomic_DNA"/>
</dbReference>
<protein>
    <submittedName>
        <fullName evidence="2">Alpha/beta fold hydrolase</fullName>
    </submittedName>
</protein>
<keyword evidence="2" id="KW-0378">Hydrolase</keyword>
<dbReference type="SUPFAM" id="SSF53474">
    <property type="entry name" value="alpha/beta-Hydrolases"/>
    <property type="match status" value="1"/>
</dbReference>
<evidence type="ECO:0000259" key="1">
    <source>
        <dbReference type="Pfam" id="PF12697"/>
    </source>
</evidence>
<evidence type="ECO:0000313" key="2">
    <source>
        <dbReference type="EMBL" id="TGG85992.1"/>
    </source>
</evidence>